<dbReference type="InParanoid" id="A0A316YSN4"/>
<dbReference type="RefSeq" id="XP_025379615.1">
    <property type="nucleotide sequence ID" value="XM_025523506.1"/>
</dbReference>
<dbReference type="GO" id="GO:0006120">
    <property type="term" value="P:mitochondrial electron transport, NADH to ubiquinone"/>
    <property type="evidence" value="ECO:0007669"/>
    <property type="project" value="TreeGrafter"/>
</dbReference>
<dbReference type="GeneID" id="37045422"/>
<evidence type="ECO:0000256" key="1">
    <source>
        <dbReference type="SAM" id="MobiDB-lite"/>
    </source>
</evidence>
<dbReference type="InterPro" id="IPR019401">
    <property type="entry name" value="Znf_CHCC"/>
</dbReference>
<feature type="compositionally biased region" description="Polar residues" evidence="1">
    <location>
        <begin position="73"/>
        <end position="86"/>
    </location>
</feature>
<dbReference type="STRING" id="215250.A0A316YSN4"/>
<dbReference type="FunFam" id="2.60.260.40:FF:000003">
    <property type="entry name" value="NADH dehydrogenase [ubiquinone] iron-sulfur protein 6, mitochondrial"/>
    <property type="match status" value="1"/>
</dbReference>
<dbReference type="GO" id="GO:0005739">
    <property type="term" value="C:mitochondrion"/>
    <property type="evidence" value="ECO:0007669"/>
    <property type="project" value="GOC"/>
</dbReference>
<name>A0A316YSN4_9BASI</name>
<feature type="compositionally biased region" description="Polar residues" evidence="1">
    <location>
        <begin position="53"/>
        <end position="62"/>
    </location>
</feature>
<evidence type="ECO:0000313" key="4">
    <source>
        <dbReference type="Proteomes" id="UP000245768"/>
    </source>
</evidence>
<dbReference type="AlphaFoldDB" id="A0A316YSN4"/>
<gene>
    <name evidence="3" type="ORF">FA10DRAFT_278960</name>
</gene>
<evidence type="ECO:0000259" key="2">
    <source>
        <dbReference type="Pfam" id="PF10276"/>
    </source>
</evidence>
<feature type="domain" description="Zinc finger CHCC-type" evidence="2">
    <location>
        <begin position="126"/>
        <end position="161"/>
    </location>
</feature>
<proteinExistence type="predicted"/>
<dbReference type="OrthoDB" id="307899at2759"/>
<dbReference type="PANTHER" id="PTHR13156">
    <property type="entry name" value="NADH-UBIQUINONE OXIDOREDUCTASE 13 KD-A SUBUNIT"/>
    <property type="match status" value="1"/>
</dbReference>
<sequence length="170" mass="18439">MLLLTTSSRAASSARTSLVRGISTTAVAHSAPSGFFTRPPAAPAKSGLPKPTKASTTANVAQPHTPPHIPAEQSPNFPRTWSVSQNPREEAMRGPRFEQLNVDLQPKPLSAMEMIHREPIRLTTKRIIECDGGDGPLGHPRVFINLDKPGPKGCPYCGLRYERDHSHAHA</sequence>
<dbReference type="PANTHER" id="PTHR13156:SF0">
    <property type="entry name" value="NADH DEHYDROGENASE [UBIQUINONE] IRON-SULFUR PROTEIN 6, MITOCHONDRIAL"/>
    <property type="match status" value="1"/>
</dbReference>
<dbReference type="Gene3D" id="2.60.260.40">
    <property type="entry name" value="q5lls5 like domains"/>
    <property type="match status" value="1"/>
</dbReference>
<dbReference type="EMBL" id="KZ819635">
    <property type="protein sequence ID" value="PWN92417.1"/>
    <property type="molecule type" value="Genomic_DNA"/>
</dbReference>
<feature type="region of interest" description="Disordered" evidence="1">
    <location>
        <begin position="30"/>
        <end position="89"/>
    </location>
</feature>
<accession>A0A316YSN4</accession>
<reference evidence="3 4" key="1">
    <citation type="journal article" date="2018" name="Mol. Biol. Evol.">
        <title>Broad Genomic Sampling Reveals a Smut Pathogenic Ancestry of the Fungal Clade Ustilaginomycotina.</title>
        <authorList>
            <person name="Kijpornyongpan T."/>
            <person name="Mondo S.J."/>
            <person name="Barry K."/>
            <person name="Sandor L."/>
            <person name="Lee J."/>
            <person name="Lipzen A."/>
            <person name="Pangilinan J."/>
            <person name="LaButti K."/>
            <person name="Hainaut M."/>
            <person name="Henrissat B."/>
            <person name="Grigoriev I.V."/>
            <person name="Spatafora J.W."/>
            <person name="Aime M.C."/>
        </authorList>
    </citation>
    <scope>NUCLEOTIDE SEQUENCE [LARGE SCALE GENOMIC DNA]</scope>
    <source>
        <strain evidence="3 4">MCA 4198</strain>
    </source>
</reference>
<organism evidence="3 4">
    <name type="scientific">Acaromyces ingoldii</name>
    <dbReference type="NCBI Taxonomy" id="215250"/>
    <lineage>
        <taxon>Eukaryota</taxon>
        <taxon>Fungi</taxon>
        <taxon>Dikarya</taxon>
        <taxon>Basidiomycota</taxon>
        <taxon>Ustilaginomycotina</taxon>
        <taxon>Exobasidiomycetes</taxon>
        <taxon>Exobasidiales</taxon>
        <taxon>Cryptobasidiaceae</taxon>
        <taxon>Acaromyces</taxon>
    </lineage>
</organism>
<dbReference type="Pfam" id="PF10276">
    <property type="entry name" value="zf-CHCC"/>
    <property type="match status" value="1"/>
</dbReference>
<dbReference type="Proteomes" id="UP000245768">
    <property type="component" value="Unassembled WGS sequence"/>
</dbReference>
<evidence type="ECO:0000313" key="3">
    <source>
        <dbReference type="EMBL" id="PWN92417.1"/>
    </source>
</evidence>
<protein>
    <recommendedName>
        <fullName evidence="2">Zinc finger CHCC-type domain-containing protein</fullName>
    </recommendedName>
</protein>
<keyword evidence="4" id="KW-1185">Reference proteome</keyword>